<organism evidence="1 2">
    <name type="scientific">Vibrio alginolyticus (strain ATCC 17749 / DSM 2171 / NBRC 15630 / NCIMB 1903 / NCTC 12160 / XII-53)</name>
    <dbReference type="NCBI Taxonomy" id="1219076"/>
    <lineage>
        <taxon>Bacteria</taxon>
        <taxon>Pseudomonadati</taxon>
        <taxon>Pseudomonadota</taxon>
        <taxon>Gammaproteobacteria</taxon>
        <taxon>Vibrionales</taxon>
        <taxon>Vibrionaceae</taxon>
        <taxon>Vibrio</taxon>
    </lineage>
</organism>
<protein>
    <submittedName>
        <fullName evidence="1">Uncharacterized protein</fullName>
    </submittedName>
</protein>
<proteinExistence type="predicted"/>
<dbReference type="HOGENOM" id="CLU_3190377_0_0_6"/>
<accession>A0A2I3C702</accession>
<sequence>MAFNVLRDFASDAKRSNTLKLLYFKAVLEKPNILRLFGYIILLCLY</sequence>
<evidence type="ECO:0000313" key="1">
    <source>
        <dbReference type="EMBL" id="AGV16947.1"/>
    </source>
</evidence>
<dbReference type="KEGG" id="vag:N646_1114"/>
<dbReference type="AlphaFoldDB" id="A0A2I3C702"/>
<dbReference type="EMBL" id="CP006718">
    <property type="protein sequence ID" value="AGV16947.1"/>
    <property type="molecule type" value="Genomic_DNA"/>
</dbReference>
<name>A0A2I3C702_VIBAX</name>
<dbReference type="Proteomes" id="UP000016714">
    <property type="component" value="Chromosome 1"/>
</dbReference>
<reference evidence="1 2" key="1">
    <citation type="journal article" date="2015" name="Genome Announc.">
        <title>Complete genome sequence of Vibrio alginolyticus ATCC 17749.</title>
        <authorList>
            <person name="Liu X.F."/>
            <person name="Cao Y."/>
            <person name="Zhang H.L."/>
            <person name="Chen Y.J."/>
            <person name="Hu C.J."/>
        </authorList>
    </citation>
    <scope>NUCLEOTIDE SEQUENCE [LARGE SCALE GENOMIC DNA]</scope>
    <source>
        <strain evidence="2">ATCC 17749 / DSM 2171 / NBRC 15630 / NCIMB 1903 / NCTC 12160 / XII-53</strain>
    </source>
</reference>
<evidence type="ECO:0000313" key="2">
    <source>
        <dbReference type="Proteomes" id="UP000016714"/>
    </source>
</evidence>
<gene>
    <name evidence="1" type="ORF">N646_1114</name>
</gene>